<name>A0AC58TD59_TOBAC</name>
<accession>A0AC58TD59</accession>
<reference evidence="1" key="1">
    <citation type="journal article" date="2014" name="Nat. Commun.">
        <title>The tobacco genome sequence and its comparison with those of tomato and potato.</title>
        <authorList>
            <person name="Sierro N."/>
            <person name="Battey J.N."/>
            <person name="Ouadi S."/>
            <person name="Bakaher N."/>
            <person name="Bovet L."/>
            <person name="Willig A."/>
            <person name="Goepfert S."/>
            <person name="Peitsch M.C."/>
            <person name="Ivanov N.V."/>
        </authorList>
    </citation>
    <scope>NUCLEOTIDE SEQUENCE [LARGE SCALE GENOMIC DNA]</scope>
</reference>
<organism evidence="1 2">
    <name type="scientific">Nicotiana tabacum</name>
    <name type="common">Common tobacco</name>
    <dbReference type="NCBI Taxonomy" id="4097"/>
    <lineage>
        <taxon>Eukaryota</taxon>
        <taxon>Viridiplantae</taxon>
        <taxon>Streptophyta</taxon>
        <taxon>Embryophyta</taxon>
        <taxon>Tracheophyta</taxon>
        <taxon>Spermatophyta</taxon>
        <taxon>Magnoliopsida</taxon>
        <taxon>eudicotyledons</taxon>
        <taxon>Gunneridae</taxon>
        <taxon>Pentapetalae</taxon>
        <taxon>asterids</taxon>
        <taxon>lamiids</taxon>
        <taxon>Solanales</taxon>
        <taxon>Solanaceae</taxon>
        <taxon>Nicotianoideae</taxon>
        <taxon>Nicotianeae</taxon>
        <taxon>Nicotiana</taxon>
    </lineage>
</organism>
<reference evidence="2" key="2">
    <citation type="submission" date="2025-08" db="UniProtKB">
        <authorList>
            <consortium name="RefSeq"/>
        </authorList>
    </citation>
    <scope>IDENTIFICATION</scope>
    <source>
        <tissue evidence="2">Leaf</tissue>
    </source>
</reference>
<dbReference type="Proteomes" id="UP000790787">
    <property type="component" value="Chromosome 19"/>
</dbReference>
<gene>
    <name evidence="2" type="primary">LOC142173469</name>
</gene>
<sequence length="351" mass="40099">MRASLKAAFNVNISEVKCKRAKRLILESLEGSFTDEYNKLVAYVIELKFSNPGTDVIVNLSKDALAEGKRRFLRMYISFYAMKMRFKNWLTPFIGLNGTFLKGKVKGQLLVAVGQDSSVSQVDDDVKAVIEDLLKYPPTCWSRAFFDTTYKNQSVDNNLTESFNAWILQARHKPIIKMLEEIRIKVMNMLTDNEAEVCHVNGNANQGYKVTEGNDRHIVNLGAKKYTCRTWDLCGLSCPHAICALLYKKVDPLSEIHRYLSKEAYLQTYSHKLQPVRGEKFWKIDPSQNMEPPEFVRMAGRPKVKRIIKTNESFNRQGQWSQSRKGRVMTCNNCGEPGHNARGCAKHSKGK</sequence>
<proteinExistence type="predicted"/>
<protein>
    <submittedName>
        <fullName evidence="2">Uncharacterized protein LOC142173469</fullName>
    </submittedName>
</protein>
<evidence type="ECO:0000313" key="1">
    <source>
        <dbReference type="Proteomes" id="UP000790787"/>
    </source>
</evidence>
<dbReference type="RefSeq" id="XP_075095167.1">
    <property type="nucleotide sequence ID" value="XM_075239066.1"/>
</dbReference>
<keyword evidence="1" id="KW-1185">Reference proteome</keyword>
<evidence type="ECO:0000313" key="2">
    <source>
        <dbReference type="RefSeq" id="XP_075095167.1"/>
    </source>
</evidence>